<protein>
    <submittedName>
        <fullName evidence="9">Outer membrane efflux protein</fullName>
    </submittedName>
</protein>
<feature type="signal peptide" evidence="8">
    <location>
        <begin position="1"/>
        <end position="29"/>
    </location>
</feature>
<dbReference type="EMBL" id="AAMT01000001">
    <property type="protein sequence ID" value="EAQ14819.1"/>
    <property type="molecule type" value="Genomic_DNA"/>
</dbReference>
<dbReference type="GO" id="GO:0015562">
    <property type="term" value="F:efflux transmembrane transporter activity"/>
    <property type="evidence" value="ECO:0007669"/>
    <property type="project" value="InterPro"/>
</dbReference>
<keyword evidence="5" id="KW-0812">Transmembrane</keyword>
<dbReference type="InterPro" id="IPR003423">
    <property type="entry name" value="OMP_efflux"/>
</dbReference>
<name>A3VA78_9RHOB</name>
<dbReference type="Proteomes" id="UP000002931">
    <property type="component" value="Unassembled WGS sequence"/>
</dbReference>
<dbReference type="PANTHER" id="PTHR30026:SF22">
    <property type="entry name" value="OUTER MEMBRANE EFFLUX PROTEIN"/>
    <property type="match status" value="1"/>
</dbReference>
<dbReference type="GO" id="GO:1990281">
    <property type="term" value="C:efflux pump complex"/>
    <property type="evidence" value="ECO:0007669"/>
    <property type="project" value="TreeGrafter"/>
</dbReference>
<evidence type="ECO:0000313" key="9">
    <source>
        <dbReference type="EMBL" id="EAQ14819.1"/>
    </source>
</evidence>
<keyword evidence="8" id="KW-0732">Signal</keyword>
<dbReference type="RefSeq" id="WP_008334719.1">
    <property type="nucleotide sequence ID" value="NZ_CH902578.1"/>
</dbReference>
<dbReference type="NCBIfam" id="TIGR01844">
    <property type="entry name" value="type_I_sec_TolC"/>
    <property type="match status" value="1"/>
</dbReference>
<dbReference type="Pfam" id="PF02321">
    <property type="entry name" value="OEP"/>
    <property type="match status" value="2"/>
</dbReference>
<comment type="subcellular location">
    <subcellularLocation>
        <location evidence="1">Cell outer membrane</location>
    </subcellularLocation>
</comment>
<keyword evidence="4" id="KW-1134">Transmembrane beta strand</keyword>
<dbReference type="SUPFAM" id="SSF56954">
    <property type="entry name" value="Outer membrane efflux proteins (OEP)"/>
    <property type="match status" value="1"/>
</dbReference>
<proteinExistence type="inferred from homology"/>
<dbReference type="Gene3D" id="1.20.1600.10">
    <property type="entry name" value="Outer membrane efflux proteins (OEP)"/>
    <property type="match status" value="1"/>
</dbReference>
<dbReference type="HOGENOM" id="CLU_012817_0_1_5"/>
<evidence type="ECO:0000256" key="6">
    <source>
        <dbReference type="ARBA" id="ARBA00023136"/>
    </source>
</evidence>
<evidence type="ECO:0000256" key="4">
    <source>
        <dbReference type="ARBA" id="ARBA00022452"/>
    </source>
</evidence>
<dbReference type="STRING" id="314271.RB2654_19588"/>
<feature type="chain" id="PRO_5002660929" evidence="8">
    <location>
        <begin position="30"/>
        <end position="486"/>
    </location>
</feature>
<accession>A3VA78</accession>
<keyword evidence="6" id="KW-0472">Membrane</keyword>
<evidence type="ECO:0000256" key="8">
    <source>
        <dbReference type="SAM" id="SignalP"/>
    </source>
</evidence>
<dbReference type="AlphaFoldDB" id="A3VA78"/>
<reference evidence="9 10" key="1">
    <citation type="journal article" date="2010" name="J. Bacteriol.">
        <title>Genome sequences of Pelagibaca bermudensis HTCC2601T and Maritimibacter alkaliphilus HTCC2654T, the type strains of two marine Roseobacter genera.</title>
        <authorList>
            <person name="Thrash J.C."/>
            <person name="Cho J.C."/>
            <person name="Ferriera S."/>
            <person name="Johnson J."/>
            <person name="Vergin K.L."/>
            <person name="Giovannoni S.J."/>
        </authorList>
    </citation>
    <scope>NUCLEOTIDE SEQUENCE [LARGE SCALE GENOMIC DNA]</scope>
    <source>
        <strain evidence="9 10">HTCC2654</strain>
    </source>
</reference>
<dbReference type="GO" id="GO:0015288">
    <property type="term" value="F:porin activity"/>
    <property type="evidence" value="ECO:0007669"/>
    <property type="project" value="TreeGrafter"/>
</dbReference>
<comment type="similarity">
    <text evidence="2">Belongs to the outer membrane factor (OMF) (TC 1.B.17) family.</text>
</comment>
<gene>
    <name evidence="9" type="ORF">RB2654_19588</name>
</gene>
<dbReference type="eggNOG" id="COG1538">
    <property type="taxonomic scope" value="Bacteria"/>
</dbReference>
<dbReference type="InterPro" id="IPR010130">
    <property type="entry name" value="T1SS_OMP_TolC"/>
</dbReference>
<evidence type="ECO:0000256" key="2">
    <source>
        <dbReference type="ARBA" id="ARBA00007613"/>
    </source>
</evidence>
<dbReference type="InterPro" id="IPR051906">
    <property type="entry name" value="TolC-like"/>
</dbReference>
<dbReference type="GO" id="GO:0009279">
    <property type="term" value="C:cell outer membrane"/>
    <property type="evidence" value="ECO:0007669"/>
    <property type="project" value="UniProtKB-SubCell"/>
</dbReference>
<dbReference type="PANTHER" id="PTHR30026">
    <property type="entry name" value="OUTER MEMBRANE PROTEIN TOLC"/>
    <property type="match status" value="1"/>
</dbReference>
<dbReference type="OrthoDB" id="9789368at2"/>
<evidence type="ECO:0000256" key="1">
    <source>
        <dbReference type="ARBA" id="ARBA00004442"/>
    </source>
</evidence>
<evidence type="ECO:0000256" key="7">
    <source>
        <dbReference type="ARBA" id="ARBA00023237"/>
    </source>
</evidence>
<evidence type="ECO:0000313" key="10">
    <source>
        <dbReference type="Proteomes" id="UP000002931"/>
    </source>
</evidence>
<keyword evidence="7" id="KW-0998">Cell outer membrane</keyword>
<evidence type="ECO:0000256" key="5">
    <source>
        <dbReference type="ARBA" id="ARBA00022692"/>
    </source>
</evidence>
<organism evidence="9 10">
    <name type="scientific">Maritimibacter alkaliphilus HTCC2654</name>
    <dbReference type="NCBI Taxonomy" id="314271"/>
    <lineage>
        <taxon>Bacteria</taxon>
        <taxon>Pseudomonadati</taxon>
        <taxon>Pseudomonadota</taxon>
        <taxon>Alphaproteobacteria</taxon>
        <taxon>Rhodobacterales</taxon>
        <taxon>Roseobacteraceae</taxon>
        <taxon>Maritimibacter</taxon>
    </lineage>
</organism>
<sequence length="486" mass="51162">MTQKLTLKQRVAGSLAAMTVALSPLAAGAETLSDAMVSAYKTSGLLTQQRALLRAEDENVAVAVSALRPVISYSAQTNLGYSDPDLRRTSPTGLPSETWSGTLALSAQLLLFDFGATDKRIEIARENVMMAREALVGVEQNVLLNAVTAYLNVLSANESVALQANSVRLITQELRAARDRFEVGEITQTDVSLAEARLAAARAAEASAQGNLMVAREAYKAATGHYPGRLSPPPAPPSIPSTVEAAKAQARGRHPDILASQRAVSISDMSVELSKLSTMPTLTANVTAQTGVSTTTTYAPAPVGTTTSNRNSAGVSGGLTLSGPIYSGGRLSALYRQALAQAEASRAALLVTVQGIEQTVGNAWAQLSIASASLQATDRQIRASRVALRGAREEATLGARTTLDVLNAEQELLDALASQIQARSDQYAAIYNLLAAMGLLTAEHLRLGIATYDPSAYYNAVQDAPLRVVSPQGEKLEHILEALGKR</sequence>
<comment type="caution">
    <text evidence="9">The sequence shown here is derived from an EMBL/GenBank/DDBJ whole genome shotgun (WGS) entry which is preliminary data.</text>
</comment>
<evidence type="ECO:0000256" key="3">
    <source>
        <dbReference type="ARBA" id="ARBA00022448"/>
    </source>
</evidence>
<keyword evidence="10" id="KW-1185">Reference proteome</keyword>
<keyword evidence="3" id="KW-0813">Transport</keyword>